<dbReference type="InterPro" id="IPR038577">
    <property type="entry name" value="GT10-like_C_sf"/>
</dbReference>
<keyword evidence="10" id="KW-1185">Reference proteome</keyword>
<keyword evidence="6 7" id="KW-0333">Golgi apparatus</keyword>
<dbReference type="EC" id="2.4.1.-" evidence="7"/>
<comment type="subcellular location">
    <subcellularLocation>
        <location evidence="1">Golgi apparatus membrane</location>
        <topology evidence="1">Single-pass type II membrane protein</topology>
    </subcellularLocation>
    <subcellularLocation>
        <location evidence="7">Golgi apparatus</location>
        <location evidence="7">Golgi stack membrane</location>
        <topology evidence="7">Single-pass type II membrane protein</topology>
    </subcellularLocation>
</comment>
<dbReference type="SUPFAM" id="SSF53756">
    <property type="entry name" value="UDP-Glycosyltransferase/glycogen phosphorylase"/>
    <property type="match status" value="1"/>
</dbReference>
<dbReference type="PANTHER" id="PTHR48438">
    <property type="entry name" value="ALPHA-(1,3)-FUCOSYLTRANSFERASE C-RELATED"/>
    <property type="match status" value="1"/>
</dbReference>
<keyword evidence="5 7" id="KW-0808">Transferase</keyword>
<dbReference type="PANTHER" id="PTHR48438:SF1">
    <property type="entry name" value="ALPHA-(1,3)-FUCOSYLTRANSFERASE C-RELATED"/>
    <property type="match status" value="1"/>
</dbReference>
<evidence type="ECO:0000259" key="8">
    <source>
        <dbReference type="Pfam" id="PF00852"/>
    </source>
</evidence>
<dbReference type="InterPro" id="IPR055270">
    <property type="entry name" value="Glyco_tran_10_C"/>
</dbReference>
<evidence type="ECO:0000256" key="5">
    <source>
        <dbReference type="ARBA" id="ARBA00022679"/>
    </source>
</evidence>
<dbReference type="GO" id="GO:0000139">
    <property type="term" value="C:Golgi membrane"/>
    <property type="evidence" value="ECO:0007669"/>
    <property type="project" value="UniProtKB-SubCell"/>
</dbReference>
<comment type="similarity">
    <text evidence="3 7">Belongs to the glycosyltransferase 10 family.</text>
</comment>
<evidence type="ECO:0000256" key="1">
    <source>
        <dbReference type="ARBA" id="ARBA00004323"/>
    </source>
</evidence>
<dbReference type="InterPro" id="IPR001503">
    <property type="entry name" value="Glyco_trans_10"/>
</dbReference>
<keyword evidence="7" id="KW-0472">Membrane</keyword>
<organism evidence="9 10">
    <name type="scientific">Haemaphysalis longicornis</name>
    <name type="common">Bush tick</name>
    <dbReference type="NCBI Taxonomy" id="44386"/>
    <lineage>
        <taxon>Eukaryota</taxon>
        <taxon>Metazoa</taxon>
        <taxon>Ecdysozoa</taxon>
        <taxon>Arthropoda</taxon>
        <taxon>Chelicerata</taxon>
        <taxon>Arachnida</taxon>
        <taxon>Acari</taxon>
        <taxon>Parasitiformes</taxon>
        <taxon>Ixodida</taxon>
        <taxon>Ixodoidea</taxon>
        <taxon>Ixodidae</taxon>
        <taxon>Haemaphysalinae</taxon>
        <taxon>Haemaphysalis</taxon>
    </lineage>
</organism>
<proteinExistence type="inferred from homology"/>
<dbReference type="GO" id="GO:0008417">
    <property type="term" value="F:fucosyltransferase activity"/>
    <property type="evidence" value="ECO:0007669"/>
    <property type="project" value="InterPro"/>
</dbReference>
<keyword evidence="7" id="KW-0812">Transmembrane</keyword>
<dbReference type="OrthoDB" id="427096at2759"/>
<evidence type="ECO:0000256" key="6">
    <source>
        <dbReference type="ARBA" id="ARBA00023034"/>
    </source>
</evidence>
<feature type="domain" description="Fucosyltransferase C-terminal" evidence="8">
    <location>
        <begin position="17"/>
        <end position="102"/>
    </location>
</feature>
<gene>
    <name evidence="9" type="ORF">HPB48_026902</name>
</gene>
<dbReference type="OMA" id="KLWNAYS"/>
<evidence type="ECO:0000313" key="10">
    <source>
        <dbReference type="Proteomes" id="UP000821853"/>
    </source>
</evidence>
<comment type="caution">
    <text evidence="9">The sequence shown here is derived from an EMBL/GenBank/DDBJ whole genome shotgun (WGS) entry which is preliminary data.</text>
</comment>
<comment type="pathway">
    <text evidence="2">Protein modification; protein glycosylation.</text>
</comment>
<accession>A0A9J6HDC4</accession>
<evidence type="ECO:0000313" key="9">
    <source>
        <dbReference type="EMBL" id="KAH9384872.1"/>
    </source>
</evidence>
<evidence type="ECO:0000256" key="4">
    <source>
        <dbReference type="ARBA" id="ARBA00022676"/>
    </source>
</evidence>
<keyword evidence="4 7" id="KW-0328">Glycosyltransferase</keyword>
<name>A0A9J6HDC4_HAELO</name>
<dbReference type="GO" id="GO:0032580">
    <property type="term" value="C:Golgi cisterna membrane"/>
    <property type="evidence" value="ECO:0007669"/>
    <property type="project" value="UniProtKB-SubCell"/>
</dbReference>
<evidence type="ECO:0000256" key="7">
    <source>
        <dbReference type="RuleBase" id="RU003832"/>
    </source>
</evidence>
<sequence>MGDASQGWPLGLLAVAQRRSRREDYVKQLQEHVRVDVYGKCGHLKCPRANSTKCYEMFAKKYFFYLSFENSICRDYVTEKLFNVLKYDIIPCGPRWSQLHSHCPSGFVH</sequence>
<reference evidence="9 10" key="1">
    <citation type="journal article" date="2020" name="Cell">
        <title>Large-Scale Comparative Analyses of Tick Genomes Elucidate Their Genetic Diversity and Vector Capacities.</title>
        <authorList>
            <consortium name="Tick Genome and Microbiome Consortium (TIGMIC)"/>
            <person name="Jia N."/>
            <person name="Wang J."/>
            <person name="Shi W."/>
            <person name="Du L."/>
            <person name="Sun Y."/>
            <person name="Zhan W."/>
            <person name="Jiang J.F."/>
            <person name="Wang Q."/>
            <person name="Zhang B."/>
            <person name="Ji P."/>
            <person name="Bell-Sakyi L."/>
            <person name="Cui X.M."/>
            <person name="Yuan T.T."/>
            <person name="Jiang B.G."/>
            <person name="Yang W.F."/>
            <person name="Lam T.T."/>
            <person name="Chang Q.C."/>
            <person name="Ding S.J."/>
            <person name="Wang X.J."/>
            <person name="Zhu J.G."/>
            <person name="Ruan X.D."/>
            <person name="Zhao L."/>
            <person name="Wei J.T."/>
            <person name="Ye R.Z."/>
            <person name="Que T.C."/>
            <person name="Du C.H."/>
            <person name="Zhou Y.H."/>
            <person name="Cheng J.X."/>
            <person name="Dai P.F."/>
            <person name="Guo W.B."/>
            <person name="Han X.H."/>
            <person name="Huang E.J."/>
            <person name="Li L.F."/>
            <person name="Wei W."/>
            <person name="Gao Y.C."/>
            <person name="Liu J.Z."/>
            <person name="Shao H.Z."/>
            <person name="Wang X."/>
            <person name="Wang C.C."/>
            <person name="Yang T.C."/>
            <person name="Huo Q.B."/>
            <person name="Li W."/>
            <person name="Chen H.Y."/>
            <person name="Chen S.E."/>
            <person name="Zhou L.G."/>
            <person name="Ni X.B."/>
            <person name="Tian J.H."/>
            <person name="Sheng Y."/>
            <person name="Liu T."/>
            <person name="Pan Y.S."/>
            <person name="Xia L.Y."/>
            <person name="Li J."/>
            <person name="Zhao F."/>
            <person name="Cao W.C."/>
        </authorList>
    </citation>
    <scope>NUCLEOTIDE SEQUENCE [LARGE SCALE GENOMIC DNA]</scope>
    <source>
        <strain evidence="9">HaeL-2018</strain>
    </source>
</reference>
<evidence type="ECO:0000256" key="3">
    <source>
        <dbReference type="ARBA" id="ARBA00008919"/>
    </source>
</evidence>
<dbReference type="AlphaFoldDB" id="A0A9J6HDC4"/>
<dbReference type="Proteomes" id="UP000821853">
    <property type="component" value="Unassembled WGS sequence"/>
</dbReference>
<dbReference type="EMBL" id="JABSTR010003370">
    <property type="protein sequence ID" value="KAH9384872.1"/>
    <property type="molecule type" value="Genomic_DNA"/>
</dbReference>
<evidence type="ECO:0000256" key="2">
    <source>
        <dbReference type="ARBA" id="ARBA00004922"/>
    </source>
</evidence>
<dbReference type="Gene3D" id="3.40.50.11660">
    <property type="entry name" value="Glycosyl transferase family 10, C-terminal domain"/>
    <property type="match status" value="1"/>
</dbReference>
<dbReference type="Pfam" id="PF00852">
    <property type="entry name" value="Glyco_transf_10"/>
    <property type="match status" value="1"/>
</dbReference>
<protein>
    <recommendedName>
        <fullName evidence="7">Fucosyltransferase</fullName>
        <ecNumber evidence="7">2.4.1.-</ecNumber>
    </recommendedName>
</protein>
<dbReference type="VEuPathDB" id="VectorBase:HLOH_056241"/>